<dbReference type="InterPro" id="IPR002937">
    <property type="entry name" value="Amino_oxidase"/>
</dbReference>
<dbReference type="SUPFAM" id="SSF51905">
    <property type="entry name" value="FAD/NAD(P)-binding domain"/>
    <property type="match status" value="1"/>
</dbReference>
<proteinExistence type="predicted"/>
<dbReference type="PANTHER" id="PTHR42923">
    <property type="entry name" value="PROTOPORPHYRINOGEN OXIDASE"/>
    <property type="match status" value="1"/>
</dbReference>
<reference evidence="2 3" key="1">
    <citation type="submission" date="2020-05" db="EMBL/GenBank/DDBJ databases">
        <title>Aquirufa sp. strain 15G-AUS-rot a new Aquirufa species.</title>
        <authorList>
            <person name="Pitt A."/>
            <person name="Hahn M.W."/>
        </authorList>
    </citation>
    <scope>NUCLEOTIDE SEQUENCE [LARGE SCALE GENOMIC DNA]</scope>
    <source>
        <strain evidence="2 3">15G-AUS-rot</strain>
    </source>
</reference>
<dbReference type="Gene3D" id="3.50.50.60">
    <property type="entry name" value="FAD/NAD(P)-binding domain"/>
    <property type="match status" value="1"/>
</dbReference>
<sequence length="437" mass="45845">MSRTRIVIGGGISGLLAAIRHADSGEEVSLVSPEFGGQIASVKIAGLSVDAGAEAISTANPAGEQLLHELGLGEMFAYPQPSGSSIISSEKRWNIPFGYFGIPADLSTPTLLDAFSQQELALAQQLDSKNFNPSGSVAKVVTDHLGAAFLERLVDPIVRSIHGSPSNELDFAATFPDLAEKAIRAGSLVAGVQKMSRASNSPGLNVISLRGGLHQMIDALVHRVSDKVKLKRSQVSSIKAAGNGWDVGFADSSKFFDSVTWAAPALILAKAAGIDSEIGRAALMVDQKSTSIAFAHVNAPGLDAAPLGSGAIVRDGTALAQATTHLSAKWEWIADSLPLGQHLIRLSFGENQLPESGDGLDALLKSEIEFLYGTEVDLLQAKVVSWTQALARSKPEQIAPLLQAIDSNASSFELVSGFARGNGVMGIITDHIQRRAA</sequence>
<dbReference type="Gene3D" id="1.10.3110.10">
    <property type="entry name" value="protoporphyrinogen ix oxidase, domain 3"/>
    <property type="match status" value="1"/>
</dbReference>
<gene>
    <name evidence="2" type="ORF">HRU87_05995</name>
</gene>
<dbReference type="InterPro" id="IPR036188">
    <property type="entry name" value="FAD/NAD-bd_sf"/>
</dbReference>
<dbReference type="AlphaFoldDB" id="A0A7D4QC56"/>
<protein>
    <submittedName>
        <fullName evidence="2">FAD-dependent oxidoreductase</fullName>
    </submittedName>
</protein>
<keyword evidence="3" id="KW-1185">Reference proteome</keyword>
<dbReference type="Proteomes" id="UP000501003">
    <property type="component" value="Chromosome"/>
</dbReference>
<evidence type="ECO:0000313" key="2">
    <source>
        <dbReference type="EMBL" id="QKJ25710.1"/>
    </source>
</evidence>
<name>A0A7D4QC56_9MICO</name>
<dbReference type="InterPro" id="IPR050464">
    <property type="entry name" value="Zeta_carotene_desat/Oxidored"/>
</dbReference>
<dbReference type="GO" id="GO:0016491">
    <property type="term" value="F:oxidoreductase activity"/>
    <property type="evidence" value="ECO:0007669"/>
    <property type="project" value="InterPro"/>
</dbReference>
<dbReference type="KEGG" id="aqg:HRU87_05995"/>
<dbReference type="Gene3D" id="3.90.660.20">
    <property type="entry name" value="Protoporphyrinogen oxidase, mitochondrial, domain 2"/>
    <property type="match status" value="1"/>
</dbReference>
<feature type="domain" description="Amine oxidase" evidence="1">
    <location>
        <begin position="12"/>
        <end position="269"/>
    </location>
</feature>
<evidence type="ECO:0000313" key="3">
    <source>
        <dbReference type="Proteomes" id="UP000501003"/>
    </source>
</evidence>
<dbReference type="RefSeq" id="WP_173494007.1">
    <property type="nucleotide sequence ID" value="NZ_CP054056.1"/>
</dbReference>
<dbReference type="PANTHER" id="PTHR42923:SF3">
    <property type="entry name" value="PROTOPORPHYRINOGEN OXIDASE"/>
    <property type="match status" value="1"/>
</dbReference>
<dbReference type="Pfam" id="PF01593">
    <property type="entry name" value="Amino_oxidase"/>
    <property type="match status" value="1"/>
</dbReference>
<dbReference type="EMBL" id="CP054056">
    <property type="protein sequence ID" value="QKJ25710.1"/>
    <property type="molecule type" value="Genomic_DNA"/>
</dbReference>
<organism evidence="2 3">
    <name type="scientific">Aquiluna borgnonia</name>
    <dbReference type="NCBI Taxonomy" id="2499157"/>
    <lineage>
        <taxon>Bacteria</taxon>
        <taxon>Bacillati</taxon>
        <taxon>Actinomycetota</taxon>
        <taxon>Actinomycetes</taxon>
        <taxon>Micrococcales</taxon>
        <taxon>Microbacteriaceae</taxon>
        <taxon>Luna cluster</taxon>
        <taxon>Luna-1 subcluster</taxon>
        <taxon>Aquiluna</taxon>
    </lineage>
</organism>
<evidence type="ECO:0000259" key="1">
    <source>
        <dbReference type="Pfam" id="PF01593"/>
    </source>
</evidence>
<accession>A0A7D4QC56</accession>